<dbReference type="GO" id="GO:0005886">
    <property type="term" value="C:plasma membrane"/>
    <property type="evidence" value="ECO:0007669"/>
    <property type="project" value="UniProtKB-SubCell"/>
</dbReference>
<reference evidence="10 11" key="2">
    <citation type="submission" date="2021-01" db="EMBL/GenBank/DDBJ databases">
        <title>Genomic Encyclopedia of Type Strains, Phase IV (KMG-IV): sequencing the most valuable type-strain genomes for metagenomic binning, comparative biology and taxonomic classification.</title>
        <authorList>
            <person name="Goeker M."/>
        </authorList>
    </citation>
    <scope>NUCLEOTIDE SEQUENCE [LARGE SCALE GENOMIC DNA]</scope>
    <source>
        <strain evidence="10 11">DSM 6130</strain>
    </source>
</reference>
<comment type="similarity">
    <text evidence="2">Belongs to the binding-protein-dependent transport system permease family. FecCD subfamily.</text>
</comment>
<evidence type="ECO:0000256" key="1">
    <source>
        <dbReference type="ARBA" id="ARBA00004651"/>
    </source>
</evidence>
<sequence>MRAVSRASPAGLAGVALLLALAAASLFVGAGHLSLARLTQDPAAWTLFAASRLPRTLAAVLAGAGLAVAGLVMQTLARNRFVEPMTAGGGQSAALGVLAVTLLWPAASLPMKMAAASAAALAASSLFVAVAQRLPPTQPLLVPLFGLAYGAVLGSALTFLAWRTDLLQYVEVWINGDFSGVLRGRYELLWLAAAATGLAWWAADRLTVLSLGRDASVGLGLDYAAMMRLGLVIVSVVSAITVTTVGMIPFVGLVAPNLVTRLVGDHLRRATPWAALAGACLTLGCDVLGRLLRHPYEAPVGTVLGVVGAAAFLWLLFGPRPARA</sequence>
<dbReference type="Pfam" id="PF01032">
    <property type="entry name" value="FecCD"/>
    <property type="match status" value="1"/>
</dbReference>
<dbReference type="Proteomes" id="UP001143400">
    <property type="component" value="Unassembled WGS sequence"/>
</dbReference>
<proteinExistence type="inferred from homology"/>
<feature type="transmembrane region" description="Helical" evidence="8">
    <location>
        <begin position="85"/>
        <end position="107"/>
    </location>
</feature>
<name>A0A9W6MQJ8_9HYPH</name>
<evidence type="ECO:0000313" key="11">
    <source>
        <dbReference type="Proteomes" id="UP000758856"/>
    </source>
</evidence>
<keyword evidence="5 8" id="KW-0812">Transmembrane</keyword>
<gene>
    <name evidence="9" type="ORF">GCM10008170_00750</name>
    <name evidence="10" type="ORF">JOD31_001223</name>
</gene>
<reference evidence="9" key="1">
    <citation type="journal article" date="2014" name="Int. J. Syst. Evol. Microbiol.">
        <title>Complete genome sequence of Corynebacterium casei LMG S-19264T (=DSM 44701T), isolated from a smear-ripened cheese.</title>
        <authorList>
            <consortium name="US DOE Joint Genome Institute (JGI-PGF)"/>
            <person name="Walter F."/>
            <person name="Albersmeier A."/>
            <person name="Kalinowski J."/>
            <person name="Ruckert C."/>
        </authorList>
    </citation>
    <scope>NUCLEOTIDE SEQUENCE</scope>
    <source>
        <strain evidence="9">VKM B-1606</strain>
    </source>
</reference>
<dbReference type="GO" id="GO:0033214">
    <property type="term" value="P:siderophore-iron import into cell"/>
    <property type="evidence" value="ECO:0007669"/>
    <property type="project" value="TreeGrafter"/>
</dbReference>
<keyword evidence="11" id="KW-1185">Reference proteome</keyword>
<feature type="transmembrane region" description="Helical" evidence="8">
    <location>
        <begin position="188"/>
        <end position="208"/>
    </location>
</feature>
<keyword evidence="7 8" id="KW-0472">Membrane</keyword>
<comment type="subcellular location">
    <subcellularLocation>
        <location evidence="1">Cell membrane</location>
        <topology evidence="1">Multi-pass membrane protein</topology>
    </subcellularLocation>
</comment>
<feature type="transmembrane region" description="Helical" evidence="8">
    <location>
        <begin position="113"/>
        <end position="131"/>
    </location>
</feature>
<protein>
    <submittedName>
        <fullName evidence="9">Iron ABC transporter permease</fullName>
    </submittedName>
    <submittedName>
        <fullName evidence="10">Iron complex transport system permease protein</fullName>
    </submittedName>
</protein>
<evidence type="ECO:0000256" key="2">
    <source>
        <dbReference type="ARBA" id="ARBA00007935"/>
    </source>
</evidence>
<dbReference type="Gene3D" id="1.10.3470.10">
    <property type="entry name" value="ABC transporter involved in vitamin B12 uptake, BtuC"/>
    <property type="match status" value="1"/>
</dbReference>
<dbReference type="GO" id="GO:0022857">
    <property type="term" value="F:transmembrane transporter activity"/>
    <property type="evidence" value="ECO:0007669"/>
    <property type="project" value="InterPro"/>
</dbReference>
<evidence type="ECO:0000256" key="5">
    <source>
        <dbReference type="ARBA" id="ARBA00022692"/>
    </source>
</evidence>
<evidence type="ECO:0000256" key="6">
    <source>
        <dbReference type="ARBA" id="ARBA00022989"/>
    </source>
</evidence>
<evidence type="ECO:0000313" key="10">
    <source>
        <dbReference type="EMBL" id="MBM7850998.1"/>
    </source>
</evidence>
<dbReference type="Proteomes" id="UP000758856">
    <property type="component" value="Unassembled WGS sequence"/>
</dbReference>
<keyword evidence="6 8" id="KW-1133">Transmembrane helix</keyword>
<feature type="transmembrane region" description="Helical" evidence="8">
    <location>
        <begin position="229"/>
        <end position="253"/>
    </location>
</feature>
<feature type="transmembrane region" description="Helical" evidence="8">
    <location>
        <begin position="273"/>
        <end position="292"/>
    </location>
</feature>
<comment type="caution">
    <text evidence="9">The sequence shown here is derived from an EMBL/GenBank/DDBJ whole genome shotgun (WGS) entry which is preliminary data.</text>
</comment>
<keyword evidence="3" id="KW-0813">Transport</keyword>
<evidence type="ECO:0000256" key="8">
    <source>
        <dbReference type="SAM" id="Phobius"/>
    </source>
</evidence>
<dbReference type="AlphaFoldDB" id="A0A9W6MQJ8"/>
<feature type="transmembrane region" description="Helical" evidence="8">
    <location>
        <begin position="299"/>
        <end position="317"/>
    </location>
</feature>
<feature type="transmembrane region" description="Helical" evidence="8">
    <location>
        <begin position="140"/>
        <end position="162"/>
    </location>
</feature>
<evidence type="ECO:0000256" key="7">
    <source>
        <dbReference type="ARBA" id="ARBA00023136"/>
    </source>
</evidence>
<dbReference type="RefSeq" id="WP_204949428.1">
    <property type="nucleotide sequence ID" value="NZ_BSFF01000001.1"/>
</dbReference>
<reference evidence="9" key="3">
    <citation type="submission" date="2023-01" db="EMBL/GenBank/DDBJ databases">
        <authorList>
            <person name="Sun Q."/>
            <person name="Evtushenko L."/>
        </authorList>
    </citation>
    <scope>NUCLEOTIDE SEQUENCE</scope>
    <source>
        <strain evidence="9">VKM B-1606</strain>
    </source>
</reference>
<accession>A0A9W6MQJ8</accession>
<evidence type="ECO:0000256" key="3">
    <source>
        <dbReference type="ARBA" id="ARBA00022448"/>
    </source>
</evidence>
<organism evidence="9 12">
    <name type="scientific">Methylopila capsulata</name>
    <dbReference type="NCBI Taxonomy" id="61654"/>
    <lineage>
        <taxon>Bacteria</taxon>
        <taxon>Pseudomonadati</taxon>
        <taxon>Pseudomonadota</taxon>
        <taxon>Alphaproteobacteria</taxon>
        <taxon>Hyphomicrobiales</taxon>
        <taxon>Methylopilaceae</taxon>
        <taxon>Methylopila</taxon>
    </lineage>
</organism>
<dbReference type="PANTHER" id="PTHR30472:SF27">
    <property type="entry name" value="PETROBACTIN IMPORT SYSTEM PERMEASE PROTEIN YCLN"/>
    <property type="match status" value="1"/>
</dbReference>
<dbReference type="EMBL" id="BSFF01000001">
    <property type="protein sequence ID" value="GLK54056.1"/>
    <property type="molecule type" value="Genomic_DNA"/>
</dbReference>
<dbReference type="InterPro" id="IPR000522">
    <property type="entry name" value="ABC_transptr_permease_BtuC"/>
</dbReference>
<dbReference type="PANTHER" id="PTHR30472">
    <property type="entry name" value="FERRIC ENTEROBACTIN TRANSPORT SYSTEM PERMEASE PROTEIN"/>
    <property type="match status" value="1"/>
</dbReference>
<evidence type="ECO:0000256" key="4">
    <source>
        <dbReference type="ARBA" id="ARBA00022475"/>
    </source>
</evidence>
<keyword evidence="4" id="KW-1003">Cell membrane</keyword>
<evidence type="ECO:0000313" key="9">
    <source>
        <dbReference type="EMBL" id="GLK54056.1"/>
    </source>
</evidence>
<dbReference type="SUPFAM" id="SSF81345">
    <property type="entry name" value="ABC transporter involved in vitamin B12 uptake, BtuC"/>
    <property type="match status" value="1"/>
</dbReference>
<dbReference type="CDD" id="cd06550">
    <property type="entry name" value="TM_ABC_iron-siderophores_like"/>
    <property type="match status" value="1"/>
</dbReference>
<feature type="transmembrane region" description="Helical" evidence="8">
    <location>
        <begin position="52"/>
        <end position="73"/>
    </location>
</feature>
<evidence type="ECO:0000313" key="12">
    <source>
        <dbReference type="Proteomes" id="UP001143400"/>
    </source>
</evidence>
<dbReference type="InterPro" id="IPR037294">
    <property type="entry name" value="ABC_BtuC-like"/>
</dbReference>
<dbReference type="EMBL" id="JAFBCY010000002">
    <property type="protein sequence ID" value="MBM7850998.1"/>
    <property type="molecule type" value="Genomic_DNA"/>
</dbReference>